<dbReference type="EMBL" id="CP110433">
    <property type="protein sequence ID" value="WAQ91083.1"/>
    <property type="molecule type" value="Genomic_DNA"/>
</dbReference>
<dbReference type="RefSeq" id="XP_053026638.1">
    <property type="nucleotide sequence ID" value="XM_053162686.1"/>
</dbReference>
<evidence type="ECO:0000313" key="3">
    <source>
        <dbReference type="Proteomes" id="UP001164743"/>
    </source>
</evidence>
<gene>
    <name evidence="2" type="ORF">PtA15_13A484</name>
</gene>
<protein>
    <submittedName>
        <fullName evidence="2">Uncharacterized protein</fullName>
    </submittedName>
</protein>
<keyword evidence="3" id="KW-1185">Reference proteome</keyword>
<dbReference type="Proteomes" id="UP001164743">
    <property type="component" value="Chromosome 13A"/>
</dbReference>
<evidence type="ECO:0000313" key="2">
    <source>
        <dbReference type="EMBL" id="WAQ91083.1"/>
    </source>
</evidence>
<name>A0ABY7D1T2_9BASI</name>
<accession>A0ABY7D1T2</accession>
<feature type="compositionally biased region" description="Basic and acidic residues" evidence="1">
    <location>
        <begin position="85"/>
        <end position="98"/>
    </location>
</feature>
<reference evidence="2" key="1">
    <citation type="submission" date="2022-10" db="EMBL/GenBank/DDBJ databases">
        <title>Puccinia triticina Genome sequencing and assembly.</title>
        <authorList>
            <person name="Li C."/>
        </authorList>
    </citation>
    <scope>NUCLEOTIDE SEQUENCE</scope>
    <source>
        <strain evidence="2">Pt15</strain>
    </source>
</reference>
<dbReference type="GeneID" id="77803581"/>
<feature type="region of interest" description="Disordered" evidence="1">
    <location>
        <begin position="56"/>
        <end position="105"/>
    </location>
</feature>
<sequence length="134" mass="14667">MARAGATLPGRPAQMAGHREEHKLASLRECVPAIPGRVHALTNRLLSGPARIAQGRRQQEGIIHTRGSRPQQTPGTFPIASAPEGQRRRGEPRNRDPLPRTARRAHCLVHNPLQRYLDAAARKTPRKAGAAAHE</sequence>
<evidence type="ECO:0000256" key="1">
    <source>
        <dbReference type="SAM" id="MobiDB-lite"/>
    </source>
</evidence>
<organism evidence="2 3">
    <name type="scientific">Puccinia triticina</name>
    <dbReference type="NCBI Taxonomy" id="208348"/>
    <lineage>
        <taxon>Eukaryota</taxon>
        <taxon>Fungi</taxon>
        <taxon>Dikarya</taxon>
        <taxon>Basidiomycota</taxon>
        <taxon>Pucciniomycotina</taxon>
        <taxon>Pucciniomycetes</taxon>
        <taxon>Pucciniales</taxon>
        <taxon>Pucciniaceae</taxon>
        <taxon>Puccinia</taxon>
    </lineage>
</organism>
<proteinExistence type="predicted"/>